<keyword evidence="1" id="KW-0732">Signal</keyword>
<dbReference type="EMBL" id="MU003818">
    <property type="protein sequence ID" value="KAF2718932.1"/>
    <property type="molecule type" value="Genomic_DNA"/>
</dbReference>
<sequence length="150" mass="15617">MQLKSGVAFALVSISALASPASLPEAQVSSSGFPSDIQAGILNIQNYINGVINDIVQSSPSLPLDYSSGGRSLAFLERSILPNGCKQNLPKPAKTAKQAISYLQSTQLTLSQLSLDAINSNLAKGKKDVCLAVNTYGGAASYVQSVIDSQ</sequence>
<dbReference type="AlphaFoldDB" id="A0A9P4UKD8"/>
<reference evidence="2" key="1">
    <citation type="journal article" date="2020" name="Stud. Mycol.">
        <title>101 Dothideomycetes genomes: a test case for predicting lifestyles and emergence of pathogens.</title>
        <authorList>
            <person name="Haridas S."/>
            <person name="Albert R."/>
            <person name="Binder M."/>
            <person name="Bloem J."/>
            <person name="Labutti K."/>
            <person name="Salamov A."/>
            <person name="Andreopoulos B."/>
            <person name="Baker S."/>
            <person name="Barry K."/>
            <person name="Bills G."/>
            <person name="Bluhm B."/>
            <person name="Cannon C."/>
            <person name="Castanera R."/>
            <person name="Culley D."/>
            <person name="Daum C."/>
            <person name="Ezra D."/>
            <person name="Gonzalez J."/>
            <person name="Henrissat B."/>
            <person name="Kuo A."/>
            <person name="Liang C."/>
            <person name="Lipzen A."/>
            <person name="Lutzoni F."/>
            <person name="Magnuson J."/>
            <person name="Mondo S."/>
            <person name="Nolan M."/>
            <person name="Ohm R."/>
            <person name="Pangilinan J."/>
            <person name="Park H.-J."/>
            <person name="Ramirez L."/>
            <person name="Alfaro M."/>
            <person name="Sun H."/>
            <person name="Tritt A."/>
            <person name="Yoshinaga Y."/>
            <person name="Zwiers L.-H."/>
            <person name="Turgeon B."/>
            <person name="Goodwin S."/>
            <person name="Spatafora J."/>
            <person name="Crous P."/>
            <person name="Grigoriev I."/>
        </authorList>
    </citation>
    <scope>NUCLEOTIDE SEQUENCE</scope>
    <source>
        <strain evidence="2">CBS 116435</strain>
    </source>
</reference>
<comment type="caution">
    <text evidence="2">The sequence shown here is derived from an EMBL/GenBank/DDBJ whole genome shotgun (WGS) entry which is preliminary data.</text>
</comment>
<feature type="chain" id="PRO_5040432253" evidence="1">
    <location>
        <begin position="19"/>
        <end position="150"/>
    </location>
</feature>
<evidence type="ECO:0000313" key="3">
    <source>
        <dbReference type="Proteomes" id="UP000799441"/>
    </source>
</evidence>
<evidence type="ECO:0000256" key="1">
    <source>
        <dbReference type="SAM" id="SignalP"/>
    </source>
</evidence>
<accession>A0A9P4UKD8</accession>
<feature type="signal peptide" evidence="1">
    <location>
        <begin position="1"/>
        <end position="18"/>
    </location>
</feature>
<protein>
    <submittedName>
        <fullName evidence="2">Uncharacterized protein</fullName>
    </submittedName>
</protein>
<keyword evidence="3" id="KW-1185">Reference proteome</keyword>
<dbReference type="OrthoDB" id="4691572at2759"/>
<name>A0A9P4UKD8_9PEZI</name>
<evidence type="ECO:0000313" key="2">
    <source>
        <dbReference type="EMBL" id="KAF2718932.1"/>
    </source>
</evidence>
<gene>
    <name evidence="2" type="ORF">K431DRAFT_287252</name>
</gene>
<organism evidence="2 3">
    <name type="scientific">Polychaeton citri CBS 116435</name>
    <dbReference type="NCBI Taxonomy" id="1314669"/>
    <lineage>
        <taxon>Eukaryota</taxon>
        <taxon>Fungi</taxon>
        <taxon>Dikarya</taxon>
        <taxon>Ascomycota</taxon>
        <taxon>Pezizomycotina</taxon>
        <taxon>Dothideomycetes</taxon>
        <taxon>Dothideomycetidae</taxon>
        <taxon>Capnodiales</taxon>
        <taxon>Capnodiaceae</taxon>
        <taxon>Polychaeton</taxon>
    </lineage>
</organism>
<proteinExistence type="predicted"/>
<dbReference type="Proteomes" id="UP000799441">
    <property type="component" value="Unassembled WGS sequence"/>
</dbReference>